<proteinExistence type="predicted"/>
<gene>
    <name evidence="1" type="ORF">ABS764_04945</name>
</gene>
<name>A0ABW8XR82_9FLAO</name>
<comment type="caution">
    <text evidence="1">The sequence shown here is derived from an EMBL/GenBank/DDBJ whole genome shotgun (WGS) entry which is preliminary data.</text>
</comment>
<sequence length="114" mass="13262">MKKKYILINVFLSMAVLFSILFQAIHAYGHYSEEIAEKTTYHHSDNKVEINQNHSIFEKCSTCDFSFSSFTTTDFYVFPFCKNNTVKVFTSLFTKKHLSFFTGSLFALRAPPLY</sequence>
<evidence type="ECO:0000313" key="2">
    <source>
        <dbReference type="Proteomes" id="UP001629260"/>
    </source>
</evidence>
<protein>
    <submittedName>
        <fullName evidence="1">Uncharacterized protein</fullName>
    </submittedName>
</protein>
<accession>A0ABW8XR82</accession>
<evidence type="ECO:0000313" key="1">
    <source>
        <dbReference type="EMBL" id="MFL9830194.1"/>
    </source>
</evidence>
<organism evidence="1 2">
    <name type="scientific">Flavobacterium plantiphilum</name>
    <dbReference type="NCBI Taxonomy" id="3163297"/>
    <lineage>
        <taxon>Bacteria</taxon>
        <taxon>Pseudomonadati</taxon>
        <taxon>Bacteroidota</taxon>
        <taxon>Flavobacteriia</taxon>
        <taxon>Flavobacteriales</taxon>
        <taxon>Flavobacteriaceae</taxon>
        <taxon>Flavobacterium</taxon>
    </lineage>
</organism>
<dbReference type="RefSeq" id="WP_408080574.1">
    <property type="nucleotide sequence ID" value="NZ_JBELQA010000002.1"/>
</dbReference>
<reference evidence="1 2" key="1">
    <citation type="submission" date="2024-06" db="EMBL/GenBank/DDBJ databases">
        <authorList>
            <person name="Kaempfer P."/>
            <person name="Viver T."/>
        </authorList>
    </citation>
    <scope>NUCLEOTIDE SEQUENCE [LARGE SCALE GENOMIC DNA]</scope>
    <source>
        <strain evidence="1 2">ST-87</strain>
    </source>
</reference>
<dbReference type="Proteomes" id="UP001629260">
    <property type="component" value="Unassembled WGS sequence"/>
</dbReference>
<keyword evidence="2" id="KW-1185">Reference proteome</keyword>
<dbReference type="EMBL" id="JBELQA010000002">
    <property type="protein sequence ID" value="MFL9830194.1"/>
    <property type="molecule type" value="Genomic_DNA"/>
</dbReference>